<evidence type="ECO:0000313" key="2">
    <source>
        <dbReference type="EMBL" id="KPA35573.1"/>
    </source>
</evidence>
<feature type="compositionally biased region" description="Basic and acidic residues" evidence="1">
    <location>
        <begin position="28"/>
        <end position="37"/>
    </location>
</feature>
<feature type="non-terminal residue" evidence="2">
    <location>
        <position position="179"/>
    </location>
</feature>
<reference evidence="2 3" key="1">
    <citation type="submission" date="2015-04" db="EMBL/GenBank/DDBJ databases">
        <title>The draft genome sequence of Fusarium langsethiae, a T-2/HT-2 mycotoxin producer.</title>
        <authorList>
            <person name="Lysoe E."/>
            <person name="Divon H.H."/>
            <person name="Terzi V."/>
            <person name="Orru L."/>
            <person name="Lamontanara A."/>
            <person name="Kolseth A.-K."/>
            <person name="Frandsen R.J."/>
            <person name="Nielsen K."/>
            <person name="Thrane U."/>
        </authorList>
    </citation>
    <scope>NUCLEOTIDE SEQUENCE [LARGE SCALE GENOMIC DNA]</scope>
    <source>
        <strain evidence="2 3">Fl201059</strain>
    </source>
</reference>
<protein>
    <submittedName>
        <fullName evidence="2">Uncharacterized protein</fullName>
    </submittedName>
</protein>
<sequence length="179" mass="20439">MSSTNEKSTSGAGRRQSRASMGNFGNDDVDRSEETTLTRRQRRQQRRETLRLQAEVAPFMDMDLDDEEDTKEVTKVEKKNEEEKKEEPDKKMIDTPLDTILEVDESIVEEEPMSTGLRPGAFKTPPTGESEFPGHKEKWWTRGVMDPVTPLPFCATAFDGSAMILHIGRDTCKDCYFDR</sequence>
<feature type="compositionally biased region" description="Acidic residues" evidence="1">
    <location>
        <begin position="101"/>
        <end position="112"/>
    </location>
</feature>
<name>A0A0M9ELL8_FUSLA</name>
<gene>
    <name evidence="2" type="ORF">FLAG1_11715</name>
</gene>
<feature type="region of interest" description="Disordered" evidence="1">
    <location>
        <begin position="1"/>
        <end position="134"/>
    </location>
</feature>
<comment type="caution">
    <text evidence="2">The sequence shown here is derived from an EMBL/GenBank/DDBJ whole genome shotgun (WGS) entry which is preliminary data.</text>
</comment>
<proteinExistence type="predicted"/>
<organism evidence="2 3">
    <name type="scientific">Fusarium langsethiae</name>
    <dbReference type="NCBI Taxonomy" id="179993"/>
    <lineage>
        <taxon>Eukaryota</taxon>
        <taxon>Fungi</taxon>
        <taxon>Dikarya</taxon>
        <taxon>Ascomycota</taxon>
        <taxon>Pezizomycotina</taxon>
        <taxon>Sordariomycetes</taxon>
        <taxon>Hypocreomycetidae</taxon>
        <taxon>Hypocreales</taxon>
        <taxon>Nectriaceae</taxon>
        <taxon>Fusarium</taxon>
    </lineage>
</organism>
<feature type="compositionally biased region" description="Polar residues" evidence="1">
    <location>
        <begin position="1"/>
        <end position="11"/>
    </location>
</feature>
<feature type="compositionally biased region" description="Basic and acidic residues" evidence="1">
    <location>
        <begin position="71"/>
        <end position="93"/>
    </location>
</feature>
<evidence type="ECO:0000313" key="3">
    <source>
        <dbReference type="Proteomes" id="UP000037904"/>
    </source>
</evidence>
<keyword evidence="3" id="KW-1185">Reference proteome</keyword>
<dbReference type="Proteomes" id="UP000037904">
    <property type="component" value="Unassembled WGS sequence"/>
</dbReference>
<dbReference type="EMBL" id="JXCE01001021">
    <property type="protein sequence ID" value="KPA35573.1"/>
    <property type="molecule type" value="Genomic_DNA"/>
</dbReference>
<dbReference type="AlphaFoldDB" id="A0A0M9ELL8"/>
<evidence type="ECO:0000256" key="1">
    <source>
        <dbReference type="SAM" id="MobiDB-lite"/>
    </source>
</evidence>
<accession>A0A0M9ELL8</accession>